<evidence type="ECO:0000259" key="3">
    <source>
        <dbReference type="Pfam" id="PF02373"/>
    </source>
</evidence>
<dbReference type="Pfam" id="PF02373">
    <property type="entry name" value="JmjC"/>
    <property type="match status" value="1"/>
</dbReference>
<feature type="coiled-coil region" evidence="1">
    <location>
        <begin position="689"/>
        <end position="723"/>
    </location>
</feature>
<protein>
    <recommendedName>
        <fullName evidence="3">JmjC domain-containing protein</fullName>
    </recommendedName>
</protein>
<accession>A0A8J4BQ66</accession>
<organism evidence="4 5">
    <name type="scientific">Volvox africanus</name>
    <dbReference type="NCBI Taxonomy" id="51714"/>
    <lineage>
        <taxon>Eukaryota</taxon>
        <taxon>Viridiplantae</taxon>
        <taxon>Chlorophyta</taxon>
        <taxon>core chlorophytes</taxon>
        <taxon>Chlorophyceae</taxon>
        <taxon>CS clade</taxon>
        <taxon>Chlamydomonadales</taxon>
        <taxon>Volvocaceae</taxon>
        <taxon>Volvox</taxon>
    </lineage>
</organism>
<reference evidence="4" key="1">
    <citation type="journal article" date="2021" name="Proc. Natl. Acad. Sci. U.S.A.">
        <title>Three genomes in the algal genus Volvox reveal the fate of a haploid sex-determining region after a transition to homothallism.</title>
        <authorList>
            <person name="Yamamoto K."/>
            <person name="Hamaji T."/>
            <person name="Kawai-Toyooka H."/>
            <person name="Matsuzaki R."/>
            <person name="Takahashi F."/>
            <person name="Nishimura Y."/>
            <person name="Kawachi M."/>
            <person name="Noguchi H."/>
            <person name="Minakuchi Y."/>
            <person name="Umen J.G."/>
            <person name="Toyoda A."/>
            <person name="Nozaki H."/>
        </authorList>
    </citation>
    <scope>NUCLEOTIDE SEQUENCE</scope>
    <source>
        <strain evidence="4">NIES-3780</strain>
    </source>
</reference>
<dbReference type="Proteomes" id="UP000747399">
    <property type="component" value="Unassembled WGS sequence"/>
</dbReference>
<evidence type="ECO:0000256" key="1">
    <source>
        <dbReference type="SAM" id="Coils"/>
    </source>
</evidence>
<sequence length="1300" mass="139610">MKGKREVYTAEQLYEQLQPRIALSDAWVAEKHPGLLRAADAMVEALQKKESYGGGVAQRAVHLASHLKATDPVLARWMEKQQALEAARAAQKADATPVTDSPCPGGTLAAEDVSATAITTAITTPPHPSASQKGVGKSAAGGEAASATAASAAGAGSVDMDIGGAVAENGGWAAASSNNGSPSLRKSSSSSKGGAATALEYLCTTFAHLREQRTLVMGDKKDRLLKEVAALRQMRAGTINVLRGAKVSETTMADMLAALKAADADPNAETATAKSSSPSVEADAVVGGVLSKGGAAAQAPAISNAGTDVASSSQAVDPSSKGYLDNLTCVVWEDWRIPERLEKFLQAGDTVCVYVEVHCRDGPEDTRLTMRFSTFVALALCSQRLIAELYQDMFITPQRAASARPQRKRQRTVSEETVQTLDESPDSLDFVDFVEALHRRMPLRCGWMYANAILPNAGEWDRVFGRKAGRLSGLYDGGPELDALGRECLAFHHTRHESPVLDVHVLASHLRQQEQQWQTARGPQQQRLPAGRPRSAVELAKASVVSKFASTDTTVPVPTCGSACCSSSSPAVSAPPSLMLRPPQDSSGRGQGLDLGHVSFTCVTAAPLSDDFLGEIIRQTTAGQAAAEVAAAAAAAAALRASRCVSSGRVGCTGTCVEDAAAAAAAAEAAAAAAADYMSWGGLEGESLEDEERELFDAVNEELQAVEQAAVDAEREVEVEMEMEDQRRVKKELQTVAPGVVSGADTTASTTATSGGLHLKGAFSHRMQLMPGVFFSYYIGSQAFTNTAWHVEDFLLQSINLMMVGRPKAWWWVPRDKEAVFKEYLEDQWDPEDVYTKSIPLASIPLEKLIKMGVRRSVQLPGAVFITSPGYAFHTTMSSGWSMADSANFMANIVGKDMHVLEDERPLEQYPPTEGRTNTGEWVRFTMRRIEELRARNDPTYQPRPLRRIREQVQARRAAAAAAATSGPTEVKAELDDIAEDTLLTAPEMQAPKHKQGHSQGPHRALQLKVENHDVGRMVGPQSPTLQQQLSKPRQRNDKALLQAYIQAKAAHKAEVQAAAQAAAQRRQARAAARNQQSPPPAFGEPPMGLAVAQAQEQVQEPTPTPTPATSRKANTKAAAAPSSGKEKPVPAVAAAAPQEHHNNRKQQPPKHTAPIAVIINGQQEKEKEQQQFVQQVAMPCQPVYFMVPEQPVGIDVQPQNFSEQELLAGLLPGVLRGLLPEATVLLQQQKQLQYQQQERLRQPSSPVQPVPELGEYHHPHHQQQGEEEVRHSAAPMEGIVEDGAGGAVTMEMPWRVAVA</sequence>
<gene>
    <name evidence="4" type="ORF">Vafri_20064</name>
</gene>
<name>A0A8J4BQ66_9CHLO</name>
<dbReference type="InterPro" id="IPR003347">
    <property type="entry name" value="JmjC_dom"/>
</dbReference>
<feature type="compositionally biased region" description="Low complexity" evidence="2">
    <location>
        <begin position="1058"/>
        <end position="1077"/>
    </location>
</feature>
<feature type="region of interest" description="Disordered" evidence="2">
    <location>
        <begin position="1237"/>
        <end position="1272"/>
    </location>
</feature>
<dbReference type="InterPro" id="IPR051425">
    <property type="entry name" value="Formin_Homology"/>
</dbReference>
<evidence type="ECO:0000256" key="2">
    <source>
        <dbReference type="SAM" id="MobiDB-lite"/>
    </source>
</evidence>
<feature type="region of interest" description="Disordered" evidence="2">
    <location>
        <begin position="1058"/>
        <end position="1152"/>
    </location>
</feature>
<dbReference type="Gene3D" id="2.60.120.650">
    <property type="entry name" value="Cupin"/>
    <property type="match status" value="1"/>
</dbReference>
<dbReference type="SUPFAM" id="SSF51197">
    <property type="entry name" value="Clavaminate synthase-like"/>
    <property type="match status" value="1"/>
</dbReference>
<feature type="domain" description="JmjC" evidence="3">
    <location>
        <begin position="781"/>
        <end position="889"/>
    </location>
</feature>
<evidence type="ECO:0000313" key="4">
    <source>
        <dbReference type="EMBL" id="GIL66571.1"/>
    </source>
</evidence>
<dbReference type="PANTHER" id="PTHR45725:SF18">
    <property type="entry name" value="ORC1-LIKE AAA ATPASE DOMAIN-CONTAINING PROTEIN"/>
    <property type="match status" value="1"/>
</dbReference>
<dbReference type="PANTHER" id="PTHR45725">
    <property type="entry name" value="FORMIN HOMOLOGY 2 FAMILY MEMBER"/>
    <property type="match status" value="1"/>
</dbReference>
<comment type="caution">
    <text evidence="4">The sequence shown here is derived from an EMBL/GenBank/DDBJ whole genome shotgun (WGS) entry which is preliminary data.</text>
</comment>
<keyword evidence="5" id="KW-1185">Reference proteome</keyword>
<dbReference type="EMBL" id="BNCO01000087">
    <property type="protein sequence ID" value="GIL66571.1"/>
    <property type="molecule type" value="Genomic_DNA"/>
</dbReference>
<evidence type="ECO:0000313" key="5">
    <source>
        <dbReference type="Proteomes" id="UP000747399"/>
    </source>
</evidence>
<feature type="region of interest" description="Disordered" evidence="2">
    <location>
        <begin position="88"/>
        <end position="107"/>
    </location>
</feature>
<proteinExistence type="predicted"/>
<feature type="compositionally biased region" description="Low complexity" evidence="2">
    <location>
        <begin position="1091"/>
        <end position="1102"/>
    </location>
</feature>
<keyword evidence="1" id="KW-0175">Coiled coil</keyword>